<keyword evidence="3" id="KW-1185">Reference proteome</keyword>
<evidence type="ECO:0000313" key="2">
    <source>
        <dbReference type="EMBL" id="GGT70573.1"/>
    </source>
</evidence>
<dbReference type="RefSeq" id="WP_189714135.1">
    <property type="nucleotide sequence ID" value="NZ_BMSA01000018.1"/>
</dbReference>
<name>A0A918LYM9_9ACTN</name>
<dbReference type="AlphaFoldDB" id="A0A918LYM9"/>
<protein>
    <submittedName>
        <fullName evidence="2">Uncharacterized protein</fullName>
    </submittedName>
</protein>
<feature type="region of interest" description="Disordered" evidence="1">
    <location>
        <begin position="82"/>
        <end position="102"/>
    </location>
</feature>
<accession>A0A918LYM9</accession>
<evidence type="ECO:0000256" key="1">
    <source>
        <dbReference type="SAM" id="MobiDB-lite"/>
    </source>
</evidence>
<evidence type="ECO:0000313" key="3">
    <source>
        <dbReference type="Proteomes" id="UP000646776"/>
    </source>
</evidence>
<comment type="caution">
    <text evidence="2">The sequence shown here is derived from an EMBL/GenBank/DDBJ whole genome shotgun (WGS) entry which is preliminary data.</text>
</comment>
<reference evidence="2" key="1">
    <citation type="journal article" date="2014" name="Int. J. Syst. Evol. Microbiol.">
        <title>Complete genome sequence of Corynebacterium casei LMG S-19264T (=DSM 44701T), isolated from a smear-ripened cheese.</title>
        <authorList>
            <consortium name="US DOE Joint Genome Institute (JGI-PGF)"/>
            <person name="Walter F."/>
            <person name="Albersmeier A."/>
            <person name="Kalinowski J."/>
            <person name="Ruckert C."/>
        </authorList>
    </citation>
    <scope>NUCLEOTIDE SEQUENCE</scope>
    <source>
        <strain evidence="2">JCM 4125</strain>
    </source>
</reference>
<dbReference type="Proteomes" id="UP000646776">
    <property type="component" value="Unassembled WGS sequence"/>
</dbReference>
<reference evidence="2" key="2">
    <citation type="submission" date="2020-09" db="EMBL/GenBank/DDBJ databases">
        <authorList>
            <person name="Sun Q."/>
            <person name="Ohkuma M."/>
        </authorList>
    </citation>
    <scope>NUCLEOTIDE SEQUENCE</scope>
    <source>
        <strain evidence="2">JCM 4125</strain>
    </source>
</reference>
<proteinExistence type="predicted"/>
<organism evidence="2 3">
    <name type="scientific">Streptomyces phaeofaciens</name>
    <dbReference type="NCBI Taxonomy" id="68254"/>
    <lineage>
        <taxon>Bacteria</taxon>
        <taxon>Bacillati</taxon>
        <taxon>Actinomycetota</taxon>
        <taxon>Actinomycetes</taxon>
        <taxon>Kitasatosporales</taxon>
        <taxon>Streptomycetaceae</taxon>
        <taxon>Streptomyces</taxon>
    </lineage>
</organism>
<gene>
    <name evidence="2" type="ORF">GCM10010226_55560</name>
</gene>
<dbReference type="EMBL" id="BMSA01000018">
    <property type="protein sequence ID" value="GGT70573.1"/>
    <property type="molecule type" value="Genomic_DNA"/>
</dbReference>
<sequence>MTHHNPYPVPEDPDVFVPAEFRGWQHGYEAGISSPPHVPRTLPSRHHGYTKAREQGAHAGNADGQAEGWRWAYFDEAAALPRPGNTGTYGPRESGEPDDGGDFSESWPCVGEAPLRVMLALFAPGDEADDGLTGRTLARACADKGVARLYLPLLTSSPGPTAEPTGDALRDAGYRHGSVCESLAEAAPQARPRTLTRVPHYGAVVRYEPAGEHHFFDLLPLNGILAREPF</sequence>